<dbReference type="GO" id="GO:0005886">
    <property type="term" value="C:plasma membrane"/>
    <property type="evidence" value="ECO:0007669"/>
    <property type="project" value="TreeGrafter"/>
</dbReference>
<keyword evidence="4" id="KW-1185">Reference proteome</keyword>
<dbReference type="GO" id="GO:0008643">
    <property type="term" value="P:carbohydrate transport"/>
    <property type="evidence" value="ECO:0007669"/>
    <property type="project" value="InterPro"/>
</dbReference>
<feature type="transmembrane region" description="Helical" evidence="2">
    <location>
        <begin position="143"/>
        <end position="164"/>
    </location>
</feature>
<protein>
    <submittedName>
        <fullName evidence="3">MFS transporter</fullName>
    </submittedName>
</protein>
<reference evidence="3" key="1">
    <citation type="journal article" date="2014" name="Int. J. Syst. Evol. Microbiol.">
        <title>Complete genome sequence of Corynebacterium casei LMG S-19264T (=DSM 44701T), isolated from a smear-ripened cheese.</title>
        <authorList>
            <consortium name="US DOE Joint Genome Institute (JGI-PGF)"/>
            <person name="Walter F."/>
            <person name="Albersmeier A."/>
            <person name="Kalinowski J."/>
            <person name="Ruckert C."/>
        </authorList>
    </citation>
    <scope>NUCLEOTIDE SEQUENCE</scope>
    <source>
        <strain evidence="3">CGMCC 4.7201</strain>
    </source>
</reference>
<feature type="transmembrane region" description="Helical" evidence="2">
    <location>
        <begin position="7"/>
        <end position="27"/>
    </location>
</feature>
<dbReference type="PANTHER" id="PTHR11328:SF24">
    <property type="entry name" value="MAJOR FACILITATOR SUPERFAMILY (MFS) PROFILE DOMAIN-CONTAINING PROTEIN"/>
    <property type="match status" value="1"/>
</dbReference>
<feature type="transmembrane region" description="Helical" evidence="2">
    <location>
        <begin position="224"/>
        <end position="249"/>
    </location>
</feature>
<keyword evidence="2" id="KW-1133">Transmembrane helix</keyword>
<dbReference type="CDD" id="cd17332">
    <property type="entry name" value="MFS_MelB_like"/>
    <property type="match status" value="1"/>
</dbReference>
<feature type="transmembrane region" description="Helical" evidence="2">
    <location>
        <begin position="261"/>
        <end position="281"/>
    </location>
</feature>
<comment type="caution">
    <text evidence="3">The sequence shown here is derived from an EMBL/GenBank/DDBJ whole genome shotgun (WGS) entry which is preliminary data.</text>
</comment>
<feature type="region of interest" description="Disordered" evidence="1">
    <location>
        <begin position="448"/>
        <end position="470"/>
    </location>
</feature>
<feature type="transmembrane region" description="Helical" evidence="2">
    <location>
        <begin position="33"/>
        <end position="52"/>
    </location>
</feature>
<feature type="transmembrane region" description="Helical" evidence="2">
    <location>
        <begin position="176"/>
        <end position="203"/>
    </location>
</feature>
<dbReference type="EMBL" id="BMMS01000010">
    <property type="protein sequence ID" value="GGO87709.1"/>
    <property type="molecule type" value="Genomic_DNA"/>
</dbReference>
<name>A0A918DX23_9ACTN</name>
<dbReference type="Proteomes" id="UP000641932">
    <property type="component" value="Unassembled WGS sequence"/>
</dbReference>
<keyword evidence="2" id="KW-0812">Transmembrane</keyword>
<dbReference type="PANTHER" id="PTHR11328">
    <property type="entry name" value="MAJOR FACILITATOR SUPERFAMILY DOMAIN-CONTAINING PROTEIN"/>
    <property type="match status" value="1"/>
</dbReference>
<evidence type="ECO:0000313" key="3">
    <source>
        <dbReference type="EMBL" id="GGO87709.1"/>
    </source>
</evidence>
<proteinExistence type="predicted"/>
<reference evidence="3" key="2">
    <citation type="submission" date="2020-09" db="EMBL/GenBank/DDBJ databases">
        <authorList>
            <person name="Sun Q."/>
            <person name="Zhou Y."/>
        </authorList>
    </citation>
    <scope>NUCLEOTIDE SEQUENCE</scope>
    <source>
        <strain evidence="3">CGMCC 4.7201</strain>
    </source>
</reference>
<evidence type="ECO:0000313" key="4">
    <source>
        <dbReference type="Proteomes" id="UP000641932"/>
    </source>
</evidence>
<organism evidence="3 4">
    <name type="scientific">Wenjunlia tyrosinilytica</name>
    <dbReference type="NCBI Taxonomy" id="1544741"/>
    <lineage>
        <taxon>Bacteria</taxon>
        <taxon>Bacillati</taxon>
        <taxon>Actinomycetota</taxon>
        <taxon>Actinomycetes</taxon>
        <taxon>Kitasatosporales</taxon>
        <taxon>Streptomycetaceae</taxon>
        <taxon>Wenjunlia</taxon>
    </lineage>
</organism>
<dbReference type="InterPro" id="IPR039672">
    <property type="entry name" value="MFS_2"/>
</dbReference>
<feature type="transmembrane region" description="Helical" evidence="2">
    <location>
        <begin position="401"/>
        <end position="422"/>
    </location>
</feature>
<feature type="transmembrane region" description="Helical" evidence="2">
    <location>
        <begin position="288"/>
        <end position="307"/>
    </location>
</feature>
<dbReference type="Pfam" id="PF13347">
    <property type="entry name" value="MFS_2"/>
    <property type="match status" value="1"/>
</dbReference>
<sequence>MRIGYGLGSFGTGTFATVPGLLLLYYLTDVLGVAAGVAGALVFLPKAWDVLINPCVGSLSDRTVHRWGPRRPWMLLGAVAMPVSFAAMFAGPPLERGWAAAYVAVLFLLTATGFACFQVPYVALPAELTTDHDERARIMSWRVAFLGGAILLAGALAPVLAGASGDERGTLGGYRLMGAVIGVLLCAGTLAAFFATSGAPSVLRAVSEPSLAAQLRAARGNRPFAWLLGFYVVQAAAAGLMLAGAQYFATYVLDRPKAITALFACLIVPSLAAMPLWLALGRRLGKRAAAFAASLCFLVAAAGTSTARGLPAWAVYAFMALAGVGYAGMQMLPLAMLGDAVAADAFLSGRRRAGVFTGLWTAGETLGLAVGPGLFGLALSISGFVSSDADHRVAQPDSAPGGVVVGFGALPAALVALSLPLLARYDLTEDRLDELRAASEAAAEAWTETAAGTSAEIASEAETAAGRDRG</sequence>
<evidence type="ECO:0000256" key="2">
    <source>
        <dbReference type="SAM" id="Phobius"/>
    </source>
</evidence>
<feature type="transmembrane region" description="Helical" evidence="2">
    <location>
        <begin position="358"/>
        <end position="381"/>
    </location>
</feature>
<dbReference type="Gene3D" id="1.20.1250.20">
    <property type="entry name" value="MFS general substrate transporter like domains"/>
    <property type="match status" value="2"/>
</dbReference>
<feature type="transmembrane region" description="Helical" evidence="2">
    <location>
        <begin position="313"/>
        <end position="337"/>
    </location>
</feature>
<feature type="transmembrane region" description="Helical" evidence="2">
    <location>
        <begin position="73"/>
        <end position="91"/>
    </location>
</feature>
<dbReference type="AlphaFoldDB" id="A0A918DX23"/>
<dbReference type="InterPro" id="IPR036259">
    <property type="entry name" value="MFS_trans_sf"/>
</dbReference>
<keyword evidence="2" id="KW-0472">Membrane</keyword>
<accession>A0A918DX23</accession>
<evidence type="ECO:0000256" key="1">
    <source>
        <dbReference type="SAM" id="MobiDB-lite"/>
    </source>
</evidence>
<gene>
    <name evidence="3" type="ORF">GCM10012280_26800</name>
</gene>
<feature type="compositionally biased region" description="Low complexity" evidence="1">
    <location>
        <begin position="448"/>
        <end position="464"/>
    </location>
</feature>
<dbReference type="GO" id="GO:0015293">
    <property type="term" value="F:symporter activity"/>
    <property type="evidence" value="ECO:0007669"/>
    <property type="project" value="InterPro"/>
</dbReference>
<dbReference type="SUPFAM" id="SSF103473">
    <property type="entry name" value="MFS general substrate transporter"/>
    <property type="match status" value="1"/>
</dbReference>
<feature type="transmembrane region" description="Helical" evidence="2">
    <location>
        <begin position="97"/>
        <end position="122"/>
    </location>
</feature>